<dbReference type="RefSeq" id="XP_060329098.1">
    <property type="nucleotide sequence ID" value="XM_060473497.1"/>
</dbReference>
<comment type="caution">
    <text evidence="2">The sequence shown here is derived from an EMBL/GenBank/DDBJ whole genome shotgun (WGS) entry which is preliminary data.</text>
</comment>
<dbReference type="EMBL" id="JAUEPS010000024">
    <property type="protein sequence ID" value="KAK0455588.1"/>
    <property type="molecule type" value="Genomic_DNA"/>
</dbReference>
<proteinExistence type="predicted"/>
<evidence type="ECO:0000313" key="2">
    <source>
        <dbReference type="EMBL" id="KAK0455588.1"/>
    </source>
</evidence>
<keyword evidence="3" id="KW-1185">Reference proteome</keyword>
<feature type="compositionally biased region" description="Polar residues" evidence="1">
    <location>
        <begin position="123"/>
        <end position="140"/>
    </location>
</feature>
<organism evidence="2 3">
    <name type="scientific">Armillaria tabescens</name>
    <name type="common">Ringless honey mushroom</name>
    <name type="synonym">Agaricus tabescens</name>
    <dbReference type="NCBI Taxonomy" id="1929756"/>
    <lineage>
        <taxon>Eukaryota</taxon>
        <taxon>Fungi</taxon>
        <taxon>Dikarya</taxon>
        <taxon>Basidiomycota</taxon>
        <taxon>Agaricomycotina</taxon>
        <taxon>Agaricomycetes</taxon>
        <taxon>Agaricomycetidae</taxon>
        <taxon>Agaricales</taxon>
        <taxon>Marasmiineae</taxon>
        <taxon>Physalacriaceae</taxon>
        <taxon>Desarmillaria</taxon>
    </lineage>
</organism>
<sequence>MAWLIIACLTPPSQIRPCFVKYRDSVAIYSVATLQQLYEMMAATNDSSLEVPNIVTTEVENKHVSLISQAVPFPRTRQPWFNSLLTISTPQSVDPPDSPIFISSQTPLTAASTPKSEARPLWGSNTRAGEQSRSSGSDNKALQGRRWKQSREINGHRDGQAVESRWWEDIGKTTPSVKAALAPVTGPIHSDPTDNRSATKRLLSKLSKTMHAVKRESRLLSGFPSLVNSSMDPKT</sequence>
<accession>A0AA39K782</accession>
<feature type="region of interest" description="Disordered" evidence="1">
    <location>
        <begin position="95"/>
        <end position="160"/>
    </location>
</feature>
<feature type="non-terminal residue" evidence="2">
    <location>
        <position position="235"/>
    </location>
</feature>
<reference evidence="2" key="1">
    <citation type="submission" date="2023-06" db="EMBL/GenBank/DDBJ databases">
        <authorList>
            <consortium name="Lawrence Berkeley National Laboratory"/>
            <person name="Ahrendt S."/>
            <person name="Sahu N."/>
            <person name="Indic B."/>
            <person name="Wong-Bajracharya J."/>
            <person name="Merenyi Z."/>
            <person name="Ke H.-M."/>
            <person name="Monk M."/>
            <person name="Kocsube S."/>
            <person name="Drula E."/>
            <person name="Lipzen A."/>
            <person name="Balint B."/>
            <person name="Henrissat B."/>
            <person name="Andreopoulos B."/>
            <person name="Martin F.M."/>
            <person name="Harder C.B."/>
            <person name="Rigling D."/>
            <person name="Ford K.L."/>
            <person name="Foster G.D."/>
            <person name="Pangilinan J."/>
            <person name="Papanicolaou A."/>
            <person name="Barry K."/>
            <person name="LaButti K."/>
            <person name="Viragh M."/>
            <person name="Koriabine M."/>
            <person name="Yan M."/>
            <person name="Riley R."/>
            <person name="Champramary S."/>
            <person name="Plett K.L."/>
            <person name="Tsai I.J."/>
            <person name="Slot J."/>
            <person name="Sipos G."/>
            <person name="Plett J."/>
            <person name="Nagy L.G."/>
            <person name="Grigoriev I.V."/>
        </authorList>
    </citation>
    <scope>NUCLEOTIDE SEQUENCE</scope>
    <source>
        <strain evidence="2">CCBAS 213</strain>
    </source>
</reference>
<name>A0AA39K782_ARMTA</name>
<dbReference type="AlphaFoldDB" id="A0AA39K782"/>
<protein>
    <submittedName>
        <fullName evidence="2">Uncharacterized protein</fullName>
    </submittedName>
</protein>
<gene>
    <name evidence="2" type="ORF">EV420DRAFT_1552103</name>
</gene>
<dbReference type="Proteomes" id="UP001175211">
    <property type="component" value="Unassembled WGS sequence"/>
</dbReference>
<evidence type="ECO:0000256" key="1">
    <source>
        <dbReference type="SAM" id="MobiDB-lite"/>
    </source>
</evidence>
<feature type="compositionally biased region" description="Polar residues" evidence="1">
    <location>
        <begin position="101"/>
        <end position="115"/>
    </location>
</feature>
<evidence type="ECO:0000313" key="3">
    <source>
        <dbReference type="Proteomes" id="UP001175211"/>
    </source>
</evidence>
<feature type="compositionally biased region" description="Basic and acidic residues" evidence="1">
    <location>
        <begin position="149"/>
        <end position="160"/>
    </location>
</feature>
<dbReference type="GeneID" id="85357045"/>